<keyword evidence="7 9" id="KW-0627">Porphyrin biosynthesis</keyword>
<dbReference type="InterPro" id="IPR001015">
    <property type="entry name" value="Ferrochelatase"/>
</dbReference>
<evidence type="ECO:0000256" key="3">
    <source>
        <dbReference type="ARBA" id="ARBA00022723"/>
    </source>
</evidence>
<comment type="similarity">
    <text evidence="1 9 10">Belongs to the ferrochelatase family.</text>
</comment>
<dbReference type="KEGG" id="tim:GMBLW1_06790"/>
<keyword evidence="12" id="KW-1185">Reference proteome</keyword>
<comment type="catalytic activity">
    <reaction evidence="8">
        <text>Fe-coproporphyrin III + 2 H(+) = coproporphyrin III + Fe(2+)</text>
        <dbReference type="Rhea" id="RHEA:49572"/>
        <dbReference type="ChEBI" id="CHEBI:15378"/>
        <dbReference type="ChEBI" id="CHEBI:29033"/>
        <dbReference type="ChEBI" id="CHEBI:68438"/>
        <dbReference type="ChEBI" id="CHEBI:131725"/>
        <dbReference type="EC" id="4.99.1.9"/>
    </reaction>
    <physiologicalReaction direction="right-to-left" evidence="8">
        <dbReference type="Rhea" id="RHEA:49574"/>
    </physiologicalReaction>
</comment>
<feature type="binding site" evidence="9">
    <location>
        <position position="277"/>
    </location>
    <ligand>
        <name>Fe(2+)</name>
        <dbReference type="ChEBI" id="CHEBI:29033"/>
    </ligand>
</feature>
<evidence type="ECO:0000256" key="10">
    <source>
        <dbReference type="RuleBase" id="RU004185"/>
    </source>
</evidence>
<evidence type="ECO:0000256" key="7">
    <source>
        <dbReference type="ARBA" id="ARBA00023244"/>
    </source>
</evidence>
<evidence type="ECO:0000256" key="1">
    <source>
        <dbReference type="ARBA" id="ARBA00007718"/>
    </source>
</evidence>
<feature type="binding site" evidence="9">
    <location>
        <position position="196"/>
    </location>
    <ligand>
        <name>Fe(2+)</name>
        <dbReference type="ChEBI" id="CHEBI:29033"/>
    </ligand>
</feature>
<dbReference type="NCBIfam" id="TIGR00109">
    <property type="entry name" value="hemH"/>
    <property type="match status" value="1"/>
</dbReference>
<proteinExistence type="inferred from homology"/>
<evidence type="ECO:0000256" key="2">
    <source>
        <dbReference type="ARBA" id="ARBA00022490"/>
    </source>
</evidence>
<reference evidence="11" key="1">
    <citation type="submission" date="2019-04" db="EMBL/GenBank/DDBJ databases">
        <authorList>
            <consortium name="Science for Life Laboratories"/>
        </authorList>
    </citation>
    <scope>NUCLEOTIDE SEQUENCE</scope>
    <source>
        <strain evidence="11">MBLW1</strain>
    </source>
</reference>
<comment type="catalytic activity">
    <reaction evidence="9">
        <text>heme b + 2 H(+) = protoporphyrin IX + Fe(2+)</text>
        <dbReference type="Rhea" id="RHEA:22584"/>
        <dbReference type="ChEBI" id="CHEBI:15378"/>
        <dbReference type="ChEBI" id="CHEBI:29033"/>
        <dbReference type="ChEBI" id="CHEBI:57306"/>
        <dbReference type="ChEBI" id="CHEBI:60344"/>
        <dbReference type="EC" id="4.98.1.1"/>
    </reaction>
</comment>
<dbReference type="Gene3D" id="3.40.50.1400">
    <property type="match status" value="2"/>
</dbReference>
<dbReference type="GO" id="GO:0006783">
    <property type="term" value="P:heme biosynthetic process"/>
    <property type="evidence" value="ECO:0007669"/>
    <property type="project" value="UniProtKB-UniRule"/>
</dbReference>
<dbReference type="Proteomes" id="UP000464378">
    <property type="component" value="Chromosome"/>
</dbReference>
<dbReference type="InterPro" id="IPR033644">
    <property type="entry name" value="Ferrochelatase_C"/>
</dbReference>
<dbReference type="Pfam" id="PF00762">
    <property type="entry name" value="Ferrochelatase"/>
    <property type="match status" value="1"/>
</dbReference>
<dbReference type="UniPathway" id="UPA00252">
    <property type="reaction ID" value="UER00325"/>
</dbReference>
<keyword evidence="5 9" id="KW-0350">Heme biosynthesis</keyword>
<dbReference type="CDD" id="cd00419">
    <property type="entry name" value="Ferrochelatase_C"/>
    <property type="match status" value="1"/>
</dbReference>
<dbReference type="InParanoid" id="A0A6C2YPP4"/>
<evidence type="ECO:0000256" key="6">
    <source>
        <dbReference type="ARBA" id="ARBA00023239"/>
    </source>
</evidence>
<dbReference type="HAMAP" id="MF_00323">
    <property type="entry name" value="Ferrochelatase"/>
    <property type="match status" value="1"/>
</dbReference>
<keyword evidence="3 9" id="KW-0479">Metal-binding</keyword>
<evidence type="ECO:0000313" key="12">
    <source>
        <dbReference type="Proteomes" id="UP000464378"/>
    </source>
</evidence>
<dbReference type="EC" id="4.98.1.1" evidence="9"/>
<dbReference type="SUPFAM" id="SSF53800">
    <property type="entry name" value="Chelatase"/>
    <property type="match status" value="1"/>
</dbReference>
<dbReference type="CDD" id="cd03411">
    <property type="entry name" value="Ferrochelatase_N"/>
    <property type="match status" value="1"/>
</dbReference>
<sequence>MKSDVGILLLQLGTPDAPYAGPVRRYLSEFLTDPRVIEVPRVIWWPLLNGIILTTRPWSSAKKYRRVWDKGVPGSPLRYYSQRQQDLVAERFPQAHVRYAMTYGNPQIKTVVKEMLEAGVERIIVLPMFPQYSATTTAACTDMLFRIMLKVRHQPSIRIVPPYYLHPAYLDALKGIIQENREKLPWSADYCVLSYHGIPKKYAQKGDPYATQVSRTTRALTERLGWKRGTFIQTYQSRFGPAAWLKPYTDDTLERLAHEGKKKVFVAMPGFTADCLETIDEIGYEALEEFHEAGGEDLVACPCLNDDPRWIDALEQIIHEEGAGWIPKAR</sequence>
<comment type="function">
    <text evidence="9">Catalyzes the ferrous insertion into protoporphyrin IX.</text>
</comment>
<keyword evidence="4 9" id="KW-0408">Iron</keyword>
<accession>A0A6C2YPP4</accession>
<evidence type="ECO:0000256" key="5">
    <source>
        <dbReference type="ARBA" id="ARBA00023133"/>
    </source>
</evidence>
<comment type="pathway">
    <text evidence="9">Porphyrin-containing compound metabolism; protoheme biosynthesis; protoheme from protoporphyrin-IX: step 1/1.</text>
</comment>
<dbReference type="GO" id="GO:0004325">
    <property type="term" value="F:ferrochelatase activity"/>
    <property type="evidence" value="ECO:0007669"/>
    <property type="project" value="UniProtKB-UniRule"/>
</dbReference>
<dbReference type="GO" id="GO:0005737">
    <property type="term" value="C:cytoplasm"/>
    <property type="evidence" value="ECO:0007669"/>
    <property type="project" value="UniProtKB-SubCell"/>
</dbReference>
<dbReference type="AlphaFoldDB" id="A0A6C2YPP4"/>
<dbReference type="FunFam" id="3.40.50.1400:FF:000002">
    <property type="entry name" value="Ferrochelatase"/>
    <property type="match status" value="1"/>
</dbReference>
<dbReference type="GO" id="GO:0046872">
    <property type="term" value="F:metal ion binding"/>
    <property type="evidence" value="ECO:0007669"/>
    <property type="project" value="UniProtKB-KW"/>
</dbReference>
<dbReference type="PANTHER" id="PTHR11108">
    <property type="entry name" value="FERROCHELATASE"/>
    <property type="match status" value="1"/>
</dbReference>
<gene>
    <name evidence="9" type="primary">hemH</name>
    <name evidence="11" type="ORF">GMBLW1_06790</name>
</gene>
<dbReference type="InterPro" id="IPR033659">
    <property type="entry name" value="Ferrochelatase_N"/>
</dbReference>
<evidence type="ECO:0000256" key="4">
    <source>
        <dbReference type="ARBA" id="ARBA00023004"/>
    </source>
</evidence>
<organism evidence="11">
    <name type="scientific">Tuwongella immobilis</name>
    <dbReference type="NCBI Taxonomy" id="692036"/>
    <lineage>
        <taxon>Bacteria</taxon>
        <taxon>Pseudomonadati</taxon>
        <taxon>Planctomycetota</taxon>
        <taxon>Planctomycetia</taxon>
        <taxon>Gemmatales</taxon>
        <taxon>Gemmataceae</taxon>
        <taxon>Tuwongella</taxon>
    </lineage>
</organism>
<dbReference type="EMBL" id="LR593887">
    <property type="protein sequence ID" value="VTS03930.1"/>
    <property type="molecule type" value="Genomic_DNA"/>
</dbReference>
<comment type="subcellular location">
    <subcellularLocation>
        <location evidence="9">Cytoplasm</location>
    </subcellularLocation>
</comment>
<evidence type="ECO:0000256" key="9">
    <source>
        <dbReference type="HAMAP-Rule" id="MF_00323"/>
    </source>
</evidence>
<name>A0A6C2YPP4_9BACT</name>
<keyword evidence="2 9" id="KW-0963">Cytoplasm</keyword>
<evidence type="ECO:0000313" key="11">
    <source>
        <dbReference type="EMBL" id="VIP03281.1"/>
    </source>
</evidence>
<dbReference type="RefSeq" id="WP_162658364.1">
    <property type="nucleotide sequence ID" value="NZ_LR593887.1"/>
</dbReference>
<dbReference type="FunCoup" id="A0A6C2YPP4">
    <property type="interactions" value="447"/>
</dbReference>
<dbReference type="EMBL" id="LR586016">
    <property type="protein sequence ID" value="VIP03281.1"/>
    <property type="molecule type" value="Genomic_DNA"/>
</dbReference>
<evidence type="ECO:0000256" key="8">
    <source>
        <dbReference type="ARBA" id="ARBA00024536"/>
    </source>
</evidence>
<keyword evidence="6 9" id="KW-0456">Lyase</keyword>
<dbReference type="PANTHER" id="PTHR11108:SF1">
    <property type="entry name" value="FERROCHELATASE, MITOCHONDRIAL"/>
    <property type="match status" value="1"/>
</dbReference>
<protein>
    <recommendedName>
        <fullName evidence="9">Ferrochelatase</fullName>
        <ecNumber evidence="9">4.98.1.1</ecNumber>
    </recommendedName>
    <alternativeName>
        <fullName evidence="9">Heme synthase</fullName>
    </alternativeName>
    <alternativeName>
        <fullName evidence="9">Protoheme ferro-lyase</fullName>
    </alternativeName>
</protein>